<dbReference type="Pfam" id="PF00583">
    <property type="entry name" value="Acetyltransf_1"/>
    <property type="match status" value="1"/>
</dbReference>
<dbReference type="AlphaFoldDB" id="A0A0M4EY82"/>
<dbReference type="PANTHER" id="PTHR20905:SF1">
    <property type="entry name" value="AT07410P-RELATED"/>
    <property type="match status" value="1"/>
</dbReference>
<protein>
    <recommendedName>
        <fullName evidence="5">aralkylamine N-acetyltransferase</fullName>
        <ecNumber evidence="5">2.3.1.87</ecNumber>
    </recommendedName>
</protein>
<feature type="domain" description="N-acetyltransferase" evidence="14">
    <location>
        <begin position="9"/>
        <end position="204"/>
    </location>
</feature>
<reference evidence="15 16" key="1">
    <citation type="submission" date="2015-08" db="EMBL/GenBank/DDBJ databases">
        <title>Ancestral chromatin configuration constrains chromatin evolution on differentiating sex chromosomes in Drosophila.</title>
        <authorList>
            <person name="Zhou Q."/>
            <person name="Bachtrog D."/>
        </authorList>
    </citation>
    <scope>NUCLEOTIDE SEQUENCE [LARGE SCALE GENOMIC DNA]</scope>
    <source>
        <tissue evidence="15">Whole larvae</tissue>
    </source>
</reference>
<keyword evidence="2" id="KW-0012">Acyltransferase</keyword>
<keyword evidence="1" id="KW-0808">Transferase</keyword>
<evidence type="ECO:0000256" key="12">
    <source>
        <dbReference type="ARBA" id="ARBA00052335"/>
    </source>
</evidence>
<evidence type="ECO:0000259" key="14">
    <source>
        <dbReference type="PROSITE" id="PS51186"/>
    </source>
</evidence>
<comment type="catalytic activity">
    <reaction evidence="8">
        <text>serotonin + (5Z,8Z,11Z,14Z)-eicosatetraenoyl-CoA = N-[(5Z,8Z,11Z,14Z)-eicosatetraenoyl]-serotonin + CoA + H(+)</text>
        <dbReference type="Rhea" id="RHEA:51396"/>
        <dbReference type="ChEBI" id="CHEBI:15378"/>
        <dbReference type="ChEBI" id="CHEBI:57287"/>
        <dbReference type="ChEBI" id="CHEBI:57368"/>
        <dbReference type="ChEBI" id="CHEBI:132255"/>
        <dbReference type="ChEBI" id="CHEBI:350546"/>
    </reaction>
    <physiologicalReaction direction="left-to-right" evidence="8">
        <dbReference type="Rhea" id="RHEA:51397"/>
    </physiologicalReaction>
</comment>
<dbReference type="Gene3D" id="3.40.630.30">
    <property type="match status" value="1"/>
</dbReference>
<evidence type="ECO:0000313" key="15">
    <source>
        <dbReference type="EMBL" id="ALC48905.1"/>
    </source>
</evidence>
<dbReference type="InterPro" id="IPR016181">
    <property type="entry name" value="Acyl_CoA_acyltransferase"/>
</dbReference>
<dbReference type="CDD" id="cd04301">
    <property type="entry name" value="NAT_SF"/>
    <property type="match status" value="1"/>
</dbReference>
<keyword evidence="16" id="KW-1185">Reference proteome</keyword>
<dbReference type="SUPFAM" id="SSF55729">
    <property type="entry name" value="Acyl-CoA N-acyltransferases (Nat)"/>
    <property type="match status" value="1"/>
</dbReference>
<dbReference type="Proteomes" id="UP000494163">
    <property type="component" value="Chromosome X"/>
</dbReference>
<dbReference type="InterPro" id="IPR000182">
    <property type="entry name" value="GNAT_dom"/>
</dbReference>
<evidence type="ECO:0000256" key="5">
    <source>
        <dbReference type="ARBA" id="ARBA00039114"/>
    </source>
</evidence>
<dbReference type="SMR" id="A0A0M4EY82"/>
<evidence type="ECO:0000256" key="7">
    <source>
        <dbReference type="ARBA" id="ARBA00050849"/>
    </source>
</evidence>
<evidence type="ECO:0000256" key="11">
    <source>
        <dbReference type="ARBA" id="ARBA00052178"/>
    </source>
</evidence>
<evidence type="ECO:0000313" key="16">
    <source>
        <dbReference type="Proteomes" id="UP000494163"/>
    </source>
</evidence>
<organism evidence="15 16">
    <name type="scientific">Drosophila busckii</name>
    <name type="common">Fruit fly</name>
    <dbReference type="NCBI Taxonomy" id="30019"/>
    <lineage>
        <taxon>Eukaryota</taxon>
        <taxon>Metazoa</taxon>
        <taxon>Ecdysozoa</taxon>
        <taxon>Arthropoda</taxon>
        <taxon>Hexapoda</taxon>
        <taxon>Insecta</taxon>
        <taxon>Pterygota</taxon>
        <taxon>Neoptera</taxon>
        <taxon>Endopterygota</taxon>
        <taxon>Diptera</taxon>
        <taxon>Brachycera</taxon>
        <taxon>Muscomorpha</taxon>
        <taxon>Ephydroidea</taxon>
        <taxon>Drosophilidae</taxon>
        <taxon>Drosophila</taxon>
    </lineage>
</organism>
<comment type="catalytic activity">
    <reaction evidence="9">
        <text>dopamine + acetyl-CoA = N-acetyldopamine + CoA + H(+)</text>
        <dbReference type="Rhea" id="RHEA:51388"/>
        <dbReference type="ChEBI" id="CHEBI:15378"/>
        <dbReference type="ChEBI" id="CHEBI:57287"/>
        <dbReference type="ChEBI" id="CHEBI:57288"/>
        <dbReference type="ChEBI" id="CHEBI:59905"/>
        <dbReference type="ChEBI" id="CHEBI:125678"/>
    </reaction>
    <physiologicalReaction direction="left-to-right" evidence="9">
        <dbReference type="Rhea" id="RHEA:51389"/>
    </physiologicalReaction>
</comment>
<comment type="catalytic activity">
    <reaction evidence="12">
        <text>dopamine + hexadecanoyl-CoA = N-hexadecanoyl-dopamine + CoA + H(+)</text>
        <dbReference type="Rhea" id="RHEA:51376"/>
        <dbReference type="ChEBI" id="CHEBI:15378"/>
        <dbReference type="ChEBI" id="CHEBI:57287"/>
        <dbReference type="ChEBI" id="CHEBI:57379"/>
        <dbReference type="ChEBI" id="CHEBI:59905"/>
        <dbReference type="ChEBI" id="CHEBI:134058"/>
    </reaction>
    <physiologicalReaction direction="left-to-right" evidence="12">
        <dbReference type="Rhea" id="RHEA:51377"/>
    </physiologicalReaction>
</comment>
<evidence type="ECO:0000256" key="9">
    <source>
        <dbReference type="ARBA" id="ARBA00051711"/>
    </source>
</evidence>
<comment type="similarity">
    <text evidence="4">Belongs to the acetyltransferase family. AANAT subfamily.</text>
</comment>
<evidence type="ECO:0000256" key="2">
    <source>
        <dbReference type="ARBA" id="ARBA00023315"/>
    </source>
</evidence>
<evidence type="ECO:0000256" key="10">
    <source>
        <dbReference type="ARBA" id="ARBA00051823"/>
    </source>
</evidence>
<accession>A0A0M4EY82</accession>
<proteinExistence type="inferred from homology"/>
<evidence type="ECO:0000256" key="8">
    <source>
        <dbReference type="ARBA" id="ARBA00051284"/>
    </source>
</evidence>
<dbReference type="GO" id="GO:0004059">
    <property type="term" value="F:aralkylamine N-acetyltransferase activity"/>
    <property type="evidence" value="ECO:0007669"/>
    <property type="project" value="UniProtKB-EC"/>
</dbReference>
<evidence type="ECO:0000256" key="13">
    <source>
        <dbReference type="ARBA" id="ARBA00052491"/>
    </source>
</evidence>
<evidence type="ECO:0000256" key="3">
    <source>
        <dbReference type="ARBA" id="ARBA00037926"/>
    </source>
</evidence>
<dbReference type="STRING" id="30019.A0A0M4EY82"/>
<evidence type="ECO:0000256" key="6">
    <source>
        <dbReference type="ARBA" id="ARBA00050189"/>
    </source>
</evidence>
<evidence type="ECO:0000256" key="4">
    <source>
        <dbReference type="ARBA" id="ARBA00038182"/>
    </source>
</evidence>
<comment type="pathway">
    <text evidence="3">Aromatic compound metabolism; melatonin biosynthesis; melatonin from serotonin: step 1/2.</text>
</comment>
<sequence length="216" mass="23728">MSAAVMDDIELRVATAEDSKRMMEFLHEHYYQEEPLTIGCEPKQPDAADESFLLSNIPHGTCLLALQGDRIMGAVVAGPKDKEEAQLLDEEAAQHAGTKWGRIVGFLALVEREANVFERYGVDKAVHAHALGVDTTMRGRALGARLITALAARGKELGYPLLTLDCTSVYSSRLSRRLGCDLINSKLYSDYKDVSGVQLICPPAPHDRVETYALLL</sequence>
<name>A0A0M4EY82_DROBS</name>
<dbReference type="PANTHER" id="PTHR20905">
    <property type="entry name" value="N-ACETYLTRANSFERASE-RELATED"/>
    <property type="match status" value="1"/>
</dbReference>
<comment type="catalytic activity">
    <reaction evidence="13">
        <text>serotonin + acetyl-CoA = N-acetylserotonin + CoA + H(+)</text>
        <dbReference type="Rhea" id="RHEA:25217"/>
        <dbReference type="ChEBI" id="CHEBI:15378"/>
        <dbReference type="ChEBI" id="CHEBI:17697"/>
        <dbReference type="ChEBI" id="CHEBI:57287"/>
        <dbReference type="ChEBI" id="CHEBI:57288"/>
        <dbReference type="ChEBI" id="CHEBI:350546"/>
        <dbReference type="EC" id="2.3.1.87"/>
    </reaction>
    <physiologicalReaction direction="left-to-right" evidence="13">
        <dbReference type="Rhea" id="RHEA:25218"/>
    </physiologicalReaction>
</comment>
<evidence type="ECO:0000256" key="1">
    <source>
        <dbReference type="ARBA" id="ARBA00022679"/>
    </source>
</evidence>
<dbReference type="OMA" id="PHESVQT"/>
<comment type="catalytic activity">
    <reaction evidence="11">
        <text>serotonin + hexadecanoyl-CoA = N-hexadecanoyl-serotonin + CoA + H(+)</text>
        <dbReference type="Rhea" id="RHEA:51384"/>
        <dbReference type="ChEBI" id="CHEBI:15378"/>
        <dbReference type="ChEBI" id="CHEBI:57287"/>
        <dbReference type="ChEBI" id="CHEBI:57379"/>
        <dbReference type="ChEBI" id="CHEBI:134059"/>
        <dbReference type="ChEBI" id="CHEBI:350546"/>
    </reaction>
    <physiologicalReaction direction="left-to-right" evidence="11">
        <dbReference type="Rhea" id="RHEA:51385"/>
    </physiologicalReaction>
</comment>
<comment type="catalytic activity">
    <reaction evidence="6">
        <text>dopamine + (9Z)-octadecenoyl-CoA = N-(9Z-octadecanoyl)-dopamine + CoA + H(+)</text>
        <dbReference type="Rhea" id="RHEA:51380"/>
        <dbReference type="ChEBI" id="CHEBI:15378"/>
        <dbReference type="ChEBI" id="CHEBI:31883"/>
        <dbReference type="ChEBI" id="CHEBI:57287"/>
        <dbReference type="ChEBI" id="CHEBI:57387"/>
        <dbReference type="ChEBI" id="CHEBI:59905"/>
    </reaction>
    <physiologicalReaction direction="left-to-right" evidence="6">
        <dbReference type="Rhea" id="RHEA:51381"/>
    </physiologicalReaction>
</comment>
<dbReference type="FunFam" id="3.40.630.30:FF:000046">
    <property type="entry name" value="Dopamine N-acetyltransferase"/>
    <property type="match status" value="1"/>
</dbReference>
<gene>
    <name evidence="15" type="ORF">Dbus_chrXg761</name>
</gene>
<comment type="catalytic activity">
    <reaction evidence="7">
        <text>serotonin + octadecanoyl-CoA = N-octadecanoyl-serotonin + CoA + H(+)</text>
        <dbReference type="Rhea" id="RHEA:51400"/>
        <dbReference type="ChEBI" id="CHEBI:15378"/>
        <dbReference type="ChEBI" id="CHEBI:57287"/>
        <dbReference type="ChEBI" id="CHEBI:57394"/>
        <dbReference type="ChEBI" id="CHEBI:134065"/>
        <dbReference type="ChEBI" id="CHEBI:350546"/>
    </reaction>
    <physiologicalReaction direction="left-to-right" evidence="7">
        <dbReference type="Rhea" id="RHEA:51401"/>
    </physiologicalReaction>
</comment>
<comment type="catalytic activity">
    <reaction evidence="10">
        <text>serotonin + (9Z)-octadecenoyl-CoA = N-(9Z-octadecenoyl)-serotonin + CoA + H(+)</text>
        <dbReference type="Rhea" id="RHEA:51392"/>
        <dbReference type="ChEBI" id="CHEBI:15378"/>
        <dbReference type="ChEBI" id="CHEBI:57287"/>
        <dbReference type="ChEBI" id="CHEBI:57387"/>
        <dbReference type="ChEBI" id="CHEBI:134064"/>
        <dbReference type="ChEBI" id="CHEBI:350546"/>
    </reaction>
    <physiologicalReaction direction="left-to-right" evidence="10">
        <dbReference type="Rhea" id="RHEA:51393"/>
    </physiologicalReaction>
</comment>
<dbReference type="EMBL" id="CP012528">
    <property type="protein sequence ID" value="ALC48905.1"/>
    <property type="molecule type" value="Genomic_DNA"/>
</dbReference>
<dbReference type="EC" id="2.3.1.87" evidence="5"/>
<dbReference type="PROSITE" id="PS51186">
    <property type="entry name" value="GNAT"/>
    <property type="match status" value="1"/>
</dbReference>
<dbReference type="OrthoDB" id="8113373at2759"/>